<evidence type="ECO:0000256" key="1">
    <source>
        <dbReference type="SAM" id="MobiDB-lite"/>
    </source>
</evidence>
<sequence length="85" mass="9472">MPLANGVKSKLLCSCYKPKGRQKSNGDQGNDVYEVRGKEEPREPLRKPQHESDKDGMAQRCETNVLTEKVTTPIIDEVASNQVCP</sequence>
<dbReference type="Proteomes" id="UP001196413">
    <property type="component" value="Unassembled WGS sequence"/>
</dbReference>
<comment type="caution">
    <text evidence="2">The sequence shown here is derived from an EMBL/GenBank/DDBJ whole genome shotgun (WGS) entry which is preliminary data.</text>
</comment>
<feature type="compositionally biased region" description="Basic and acidic residues" evidence="1">
    <location>
        <begin position="33"/>
        <end position="57"/>
    </location>
</feature>
<dbReference type="EMBL" id="JAHQIW010005256">
    <property type="protein sequence ID" value="KAJ1365388.1"/>
    <property type="molecule type" value="Genomic_DNA"/>
</dbReference>
<keyword evidence="3" id="KW-1185">Reference proteome</keyword>
<name>A0AAD5MZQ3_PARTN</name>
<reference evidence="2" key="1">
    <citation type="submission" date="2021-06" db="EMBL/GenBank/DDBJ databases">
        <title>Parelaphostrongylus tenuis whole genome reference sequence.</title>
        <authorList>
            <person name="Garwood T.J."/>
            <person name="Larsen P.A."/>
            <person name="Fountain-Jones N.M."/>
            <person name="Garbe J.R."/>
            <person name="Macchietto M.G."/>
            <person name="Kania S.A."/>
            <person name="Gerhold R.W."/>
            <person name="Richards J.E."/>
            <person name="Wolf T.M."/>
        </authorList>
    </citation>
    <scope>NUCLEOTIDE SEQUENCE</scope>
    <source>
        <strain evidence="2">MNPRO001-30</strain>
        <tissue evidence="2">Meninges</tissue>
    </source>
</reference>
<protein>
    <submittedName>
        <fullName evidence="2">Uncharacterized protein</fullName>
    </submittedName>
</protein>
<dbReference type="AlphaFoldDB" id="A0AAD5MZQ3"/>
<accession>A0AAD5MZQ3</accession>
<evidence type="ECO:0000313" key="3">
    <source>
        <dbReference type="Proteomes" id="UP001196413"/>
    </source>
</evidence>
<proteinExistence type="predicted"/>
<gene>
    <name evidence="2" type="ORF">KIN20_025674</name>
</gene>
<organism evidence="2 3">
    <name type="scientific">Parelaphostrongylus tenuis</name>
    <name type="common">Meningeal worm</name>
    <dbReference type="NCBI Taxonomy" id="148309"/>
    <lineage>
        <taxon>Eukaryota</taxon>
        <taxon>Metazoa</taxon>
        <taxon>Ecdysozoa</taxon>
        <taxon>Nematoda</taxon>
        <taxon>Chromadorea</taxon>
        <taxon>Rhabditida</taxon>
        <taxon>Rhabditina</taxon>
        <taxon>Rhabditomorpha</taxon>
        <taxon>Strongyloidea</taxon>
        <taxon>Metastrongylidae</taxon>
        <taxon>Parelaphostrongylus</taxon>
    </lineage>
</organism>
<feature type="region of interest" description="Disordered" evidence="1">
    <location>
        <begin position="17"/>
        <end position="59"/>
    </location>
</feature>
<evidence type="ECO:0000313" key="2">
    <source>
        <dbReference type="EMBL" id="KAJ1365388.1"/>
    </source>
</evidence>